<dbReference type="AlphaFoldDB" id="A0A7M3MBV1"/>
<dbReference type="PANTHER" id="PTHR48084">
    <property type="entry name" value="2-OXOGLUTARATE OXIDOREDUCTASE SUBUNIT KORB-RELATED"/>
    <property type="match status" value="1"/>
</dbReference>
<dbReference type="NCBIfam" id="TIGR02177">
    <property type="entry name" value="PorB_KorB"/>
    <property type="match status" value="1"/>
</dbReference>
<dbReference type="OrthoDB" id="9775140at2"/>
<dbReference type="InterPro" id="IPR011896">
    <property type="entry name" value="OFOB"/>
</dbReference>
<evidence type="ECO:0000256" key="2">
    <source>
        <dbReference type="ARBA" id="ARBA00001964"/>
    </source>
</evidence>
<evidence type="ECO:0000259" key="11">
    <source>
        <dbReference type="Pfam" id="PF12367"/>
    </source>
</evidence>
<evidence type="ECO:0000256" key="8">
    <source>
        <dbReference type="ARBA" id="ARBA00023014"/>
    </source>
</evidence>
<evidence type="ECO:0000256" key="1">
    <source>
        <dbReference type="ARBA" id="ARBA00001946"/>
    </source>
</evidence>
<dbReference type="InterPro" id="IPR032686">
    <property type="entry name" value="PFO_beta_C"/>
</dbReference>
<evidence type="ECO:0000313" key="12">
    <source>
        <dbReference type="EMBL" id="TVM15794.1"/>
    </source>
</evidence>
<sequence>MTSIEDYGTFETAWCPGCGNFKILEAVKKALADMDLPPHKVAYFSGIGQAAKLPHYFKCNVFNGLHGRGLPPAQAAKLVNPNLAVFCHSGDGCNYGEGGNHFLAALRRNVDMVLVAHDNQIYGLTKGQASPTTDEDHVTKAQPWGVKSAKFRPLAVAIALRANFVARGFAGNVDQLADLIRQAHESPGFALVDVLQPCVTFNKVNTFAWYKERVYELDANYDPTDFQAAMEKAEEFGDRIPTGVIYRNERPNFCEALVTCGGELFNKPADLGLVRNVMMQYA</sequence>
<dbReference type="GO" id="GO:0045333">
    <property type="term" value="P:cellular respiration"/>
    <property type="evidence" value="ECO:0007669"/>
    <property type="project" value="UniProtKB-ARBA"/>
</dbReference>
<dbReference type="InterPro" id="IPR029061">
    <property type="entry name" value="THDP-binding"/>
</dbReference>
<dbReference type="Pfam" id="PF02775">
    <property type="entry name" value="TPP_enzyme_C"/>
    <property type="match status" value="1"/>
</dbReference>
<evidence type="ECO:0000256" key="3">
    <source>
        <dbReference type="ARBA" id="ARBA00001966"/>
    </source>
</evidence>
<evidence type="ECO:0000259" key="10">
    <source>
        <dbReference type="Pfam" id="PF02775"/>
    </source>
</evidence>
<dbReference type="Gene3D" id="3.40.50.970">
    <property type="match status" value="1"/>
</dbReference>
<reference evidence="12 13" key="1">
    <citation type="submission" date="2018-06" db="EMBL/GenBank/DDBJ databases">
        <title>Complete genome of Desulfovibrio indonesiensis P37SLT.</title>
        <authorList>
            <person name="Crispim J.S."/>
            <person name="Vidigal P.M.P."/>
            <person name="Silva L.C.F."/>
            <person name="Laguardia C.N."/>
            <person name="Araujo L.C."/>
            <person name="Dias R.S."/>
            <person name="Sousa M.P."/>
            <person name="Paula S.O."/>
            <person name="Silva C."/>
        </authorList>
    </citation>
    <scope>NUCLEOTIDE SEQUENCE [LARGE SCALE GENOMIC DNA]</scope>
    <source>
        <strain evidence="12 13">P37SLT</strain>
    </source>
</reference>
<gene>
    <name evidence="12" type="ORF">DPQ33_13905</name>
</gene>
<proteinExistence type="predicted"/>
<evidence type="ECO:0000256" key="4">
    <source>
        <dbReference type="ARBA" id="ARBA00022723"/>
    </source>
</evidence>
<dbReference type="SUPFAM" id="SSF52518">
    <property type="entry name" value="Thiamin diphosphate-binding fold (THDP-binding)"/>
    <property type="match status" value="1"/>
</dbReference>
<dbReference type="GO" id="GO:0044281">
    <property type="term" value="P:small molecule metabolic process"/>
    <property type="evidence" value="ECO:0007669"/>
    <property type="project" value="UniProtKB-ARBA"/>
</dbReference>
<evidence type="ECO:0000256" key="6">
    <source>
        <dbReference type="ARBA" id="ARBA00023002"/>
    </source>
</evidence>
<evidence type="ECO:0000256" key="7">
    <source>
        <dbReference type="ARBA" id="ARBA00023004"/>
    </source>
</evidence>
<dbReference type="GO" id="GO:0051536">
    <property type="term" value="F:iron-sulfur cluster binding"/>
    <property type="evidence" value="ECO:0007669"/>
    <property type="project" value="UniProtKB-KW"/>
</dbReference>
<comment type="cofactor">
    <cofactor evidence="1">
        <name>Mg(2+)</name>
        <dbReference type="ChEBI" id="CHEBI:18420"/>
    </cofactor>
</comment>
<dbReference type="GO" id="GO:0030976">
    <property type="term" value="F:thiamine pyrophosphate binding"/>
    <property type="evidence" value="ECO:0007669"/>
    <property type="project" value="InterPro"/>
</dbReference>
<comment type="cofactor">
    <cofactor evidence="2">
        <name>thiamine diphosphate</name>
        <dbReference type="ChEBI" id="CHEBI:58937"/>
    </cofactor>
</comment>
<name>A0A7M3MBV1_9BACT</name>
<keyword evidence="13" id="KW-1185">Reference proteome</keyword>
<dbReference type="GO" id="GO:0046872">
    <property type="term" value="F:metal ion binding"/>
    <property type="evidence" value="ECO:0007669"/>
    <property type="project" value="UniProtKB-KW"/>
</dbReference>
<dbReference type="Pfam" id="PF12367">
    <property type="entry name" value="PFO_beta_C"/>
    <property type="match status" value="1"/>
</dbReference>
<feature type="domain" description="Pyruvate ferredoxin oxidoreductase beta subunit C-terminal" evidence="11">
    <location>
        <begin position="198"/>
        <end position="257"/>
    </location>
</feature>
<dbReference type="PANTHER" id="PTHR48084:SF4">
    <property type="entry name" value="2-OXOGLUTARATE OXIDOREDUCTASE SUBUNIT KORB"/>
    <property type="match status" value="1"/>
</dbReference>
<dbReference type="InterPro" id="IPR011766">
    <property type="entry name" value="TPP_enzyme_TPP-bd"/>
</dbReference>
<evidence type="ECO:0000313" key="13">
    <source>
        <dbReference type="Proteomes" id="UP000448292"/>
    </source>
</evidence>
<accession>A0A7M3MBV1</accession>
<dbReference type="Proteomes" id="UP000448292">
    <property type="component" value="Unassembled WGS sequence"/>
</dbReference>
<dbReference type="CDD" id="cd03375">
    <property type="entry name" value="TPP_OGFOR"/>
    <property type="match status" value="1"/>
</dbReference>
<dbReference type="EMBL" id="QMIE01000014">
    <property type="protein sequence ID" value="TVM15794.1"/>
    <property type="molecule type" value="Genomic_DNA"/>
</dbReference>
<evidence type="ECO:0000256" key="9">
    <source>
        <dbReference type="ARBA" id="ARBA00023052"/>
    </source>
</evidence>
<keyword evidence="4" id="KW-0479">Metal-binding</keyword>
<organism evidence="12 13">
    <name type="scientific">Oceanidesulfovibrio indonesiensis</name>
    <dbReference type="NCBI Taxonomy" id="54767"/>
    <lineage>
        <taxon>Bacteria</taxon>
        <taxon>Pseudomonadati</taxon>
        <taxon>Thermodesulfobacteriota</taxon>
        <taxon>Desulfovibrionia</taxon>
        <taxon>Desulfovibrionales</taxon>
        <taxon>Desulfovibrionaceae</taxon>
        <taxon>Oceanidesulfovibrio</taxon>
    </lineage>
</organism>
<evidence type="ECO:0000256" key="5">
    <source>
        <dbReference type="ARBA" id="ARBA00022842"/>
    </source>
</evidence>
<comment type="caution">
    <text evidence="12">The sequence shown here is derived from an EMBL/GenBank/DDBJ whole genome shotgun (WGS) entry which is preliminary data.</text>
</comment>
<keyword evidence="6" id="KW-0560">Oxidoreductase</keyword>
<keyword evidence="5" id="KW-0460">Magnesium</keyword>
<dbReference type="RefSeq" id="WP_144303837.1">
    <property type="nucleotide sequence ID" value="NZ_QMIE01000014.1"/>
</dbReference>
<dbReference type="InterPro" id="IPR051457">
    <property type="entry name" value="2-oxoacid:Fd_oxidoreductase"/>
</dbReference>
<protein>
    <submittedName>
        <fullName evidence="12">2-oxoacid ferredoxin oxidoreductase</fullName>
    </submittedName>
</protein>
<keyword evidence="9" id="KW-0786">Thiamine pyrophosphate</keyword>
<keyword evidence="8" id="KW-0411">Iron-sulfur</keyword>
<feature type="domain" description="Thiamine pyrophosphate enzyme TPP-binding" evidence="10">
    <location>
        <begin position="51"/>
        <end position="194"/>
    </location>
</feature>
<comment type="cofactor">
    <cofactor evidence="3">
        <name>[4Fe-4S] cluster</name>
        <dbReference type="ChEBI" id="CHEBI:49883"/>
    </cofactor>
</comment>
<dbReference type="GO" id="GO:0016625">
    <property type="term" value="F:oxidoreductase activity, acting on the aldehyde or oxo group of donors, iron-sulfur protein as acceptor"/>
    <property type="evidence" value="ECO:0007669"/>
    <property type="project" value="UniProtKB-ARBA"/>
</dbReference>
<keyword evidence="7" id="KW-0408">Iron</keyword>